<dbReference type="InterPro" id="IPR035093">
    <property type="entry name" value="RelE/ParE_toxin_dom_sf"/>
</dbReference>
<keyword evidence="3" id="KW-1185">Reference proteome</keyword>
<dbReference type="InterPro" id="IPR007712">
    <property type="entry name" value="RelE/ParE_toxin"/>
</dbReference>
<proteinExistence type="predicted"/>
<comment type="caution">
    <text evidence="2">The sequence shown here is derived from an EMBL/GenBank/DDBJ whole genome shotgun (WGS) entry which is preliminary data.</text>
</comment>
<dbReference type="EMBL" id="JAPHNL010000325">
    <property type="protein sequence ID" value="MCX3063883.1"/>
    <property type="molecule type" value="Genomic_DNA"/>
</dbReference>
<organism evidence="2 3">
    <name type="scientific">Streptomyces beihaiensis</name>
    <dbReference type="NCBI Taxonomy" id="2984495"/>
    <lineage>
        <taxon>Bacteria</taxon>
        <taxon>Bacillati</taxon>
        <taxon>Actinomycetota</taxon>
        <taxon>Actinomycetes</taxon>
        <taxon>Kitasatosporales</taxon>
        <taxon>Streptomycetaceae</taxon>
        <taxon>Streptomyces</taxon>
    </lineage>
</organism>
<reference evidence="2" key="1">
    <citation type="submission" date="2022-10" db="EMBL/GenBank/DDBJ databases">
        <title>Streptomyces beihaiensis sp. nov., a chitin degrading actinobacterium, isolated from shrimp pond soil.</title>
        <authorList>
            <person name="Xie J."/>
            <person name="Shen N."/>
        </authorList>
    </citation>
    <scope>NUCLEOTIDE SEQUENCE</scope>
    <source>
        <strain evidence="2">GXMU-J5</strain>
    </source>
</reference>
<accession>A0ABT3U6R9</accession>
<dbReference type="Proteomes" id="UP001163064">
    <property type="component" value="Unassembled WGS sequence"/>
</dbReference>
<dbReference type="RefSeq" id="WP_266605196.1">
    <property type="nucleotide sequence ID" value="NZ_JAPHNL010000325.1"/>
</dbReference>
<dbReference type="Pfam" id="PF05016">
    <property type="entry name" value="ParE_toxin"/>
    <property type="match status" value="1"/>
</dbReference>
<gene>
    <name evidence="2" type="ORF">OFY01_29830</name>
</gene>
<evidence type="ECO:0000313" key="3">
    <source>
        <dbReference type="Proteomes" id="UP001163064"/>
    </source>
</evidence>
<dbReference type="Gene3D" id="3.30.2310.20">
    <property type="entry name" value="RelE-like"/>
    <property type="match status" value="1"/>
</dbReference>
<evidence type="ECO:0000256" key="1">
    <source>
        <dbReference type="ARBA" id="ARBA00022649"/>
    </source>
</evidence>
<dbReference type="SUPFAM" id="SSF143011">
    <property type="entry name" value="RelE-like"/>
    <property type="match status" value="1"/>
</dbReference>
<keyword evidence="1" id="KW-1277">Toxin-antitoxin system</keyword>
<name>A0ABT3U6R9_9ACTN</name>
<evidence type="ECO:0000313" key="2">
    <source>
        <dbReference type="EMBL" id="MCX3063883.1"/>
    </source>
</evidence>
<sequence>MTHQVIWDDPALETAGRFMKDDPDGLGQVFDATDLLADNPRPAGTLEYGSPDLRRTHVGRYRIMYEITESTVTVMVLHLGRTA</sequence>
<protein>
    <submittedName>
        <fullName evidence="2">Type II toxin-antitoxin system RelE/ParE family toxin</fullName>
    </submittedName>
</protein>